<organism evidence="1 2">
    <name type="scientific">Paracoccus hibiscisoli</name>
    <dbReference type="NCBI Taxonomy" id="2023261"/>
    <lineage>
        <taxon>Bacteria</taxon>
        <taxon>Pseudomonadati</taxon>
        <taxon>Pseudomonadota</taxon>
        <taxon>Alphaproteobacteria</taxon>
        <taxon>Rhodobacterales</taxon>
        <taxon>Paracoccaceae</taxon>
        <taxon>Paracoccus</taxon>
    </lineage>
</organism>
<dbReference type="SUPFAM" id="SSF56059">
    <property type="entry name" value="Glutathione synthetase ATP-binding domain-like"/>
    <property type="match status" value="1"/>
</dbReference>
<proteinExistence type="predicted"/>
<reference evidence="1 2" key="1">
    <citation type="submission" date="2019-04" db="EMBL/GenBank/DDBJ databases">
        <authorList>
            <person name="Li J."/>
        </authorList>
    </citation>
    <scope>NUCLEOTIDE SEQUENCE [LARGE SCALE GENOMIC DNA]</scope>
    <source>
        <strain evidence="1 2">CCTCC AB2016182</strain>
    </source>
</reference>
<gene>
    <name evidence="1" type="ORF">FA740_17905</name>
</gene>
<dbReference type="AlphaFoldDB" id="A0A4U0QF67"/>
<comment type="caution">
    <text evidence="1">The sequence shown here is derived from an EMBL/GenBank/DDBJ whole genome shotgun (WGS) entry which is preliminary data.</text>
</comment>
<name>A0A4U0QF67_9RHOB</name>
<dbReference type="EMBL" id="SUNH01000042">
    <property type="protein sequence ID" value="TJZ79840.1"/>
    <property type="molecule type" value="Genomic_DNA"/>
</dbReference>
<evidence type="ECO:0000313" key="2">
    <source>
        <dbReference type="Proteomes" id="UP000306223"/>
    </source>
</evidence>
<evidence type="ECO:0000313" key="1">
    <source>
        <dbReference type="EMBL" id="TJZ79840.1"/>
    </source>
</evidence>
<accession>A0A4U0QF67</accession>
<keyword evidence="2" id="KW-1185">Reference proteome</keyword>
<dbReference type="OrthoDB" id="9775266at2"/>
<evidence type="ECO:0008006" key="3">
    <source>
        <dbReference type="Google" id="ProtNLM"/>
    </source>
</evidence>
<sequence>MPLRPTAGPVYPAFKRRIPERLFYVVPALMWLALSLRHGSLTLPSAANPALDAGGLWGESKSQGLALFGPTGRRFLPPFANVDCVPGIDRLQAATRAMADHALTFPVVGKPDRGYQGWGVRLLSTRAELKDYLSRQPDGAQVMLQALIDMPGEAGIFYIRQPGQGAGRIVSMAFVHPPHVIGDGQHSVAQLVARDPILQANAAIYRERNPGAWDSIPVPDAFHCLTNARSARLGAVYRNAIDQVTPALEAVIDRISGEIPDFHFGRFDIRFRSVEALREGRGFRIVELNGAGAEMLHIWAGDGTLRGAWRTLWQQYRSLFALGAAMRRQGHRPVGLIGMIRLQRQQERLRRTYPPSS</sequence>
<protein>
    <recommendedName>
        <fullName evidence="3">ATP-grasp domain-containing protein</fullName>
    </recommendedName>
</protein>
<dbReference type="RefSeq" id="WP_136858196.1">
    <property type="nucleotide sequence ID" value="NZ_SUNH01000042.1"/>
</dbReference>
<dbReference type="Proteomes" id="UP000306223">
    <property type="component" value="Unassembled WGS sequence"/>
</dbReference>